<sequence>MNPQATLEAAKIAAETAANNAYITGVSAIFVALITGAITLRITWVNNKRQDDRWRADFFLKIKFEAVNDFITKLNTALKNLEYFCSEKGHYNMQVTLDLREKDPNHLPPKKDYEKDYVTIESVNQFIQLTKEKSGILEESFSDLDKSYGLIKIYFSSEEYEVFAKIMGEIRRYDHYISGNVRRFKGMQDIDLFKIFLHNCATLYKKDFERIISLQEELEIILAGELYSNKVKAMER</sequence>
<organism evidence="2 3">
    <name type="scientific">Bacillus fungorum</name>
    <dbReference type="NCBI Taxonomy" id="2039284"/>
    <lineage>
        <taxon>Bacteria</taxon>
        <taxon>Bacillati</taxon>
        <taxon>Bacillota</taxon>
        <taxon>Bacilli</taxon>
        <taxon>Bacillales</taxon>
        <taxon>Bacillaceae</taxon>
        <taxon>Bacillus</taxon>
    </lineage>
</organism>
<evidence type="ECO:0008006" key="4">
    <source>
        <dbReference type="Google" id="ProtNLM"/>
    </source>
</evidence>
<protein>
    <recommendedName>
        <fullName evidence="4">Phage protein</fullName>
    </recommendedName>
</protein>
<evidence type="ECO:0000313" key="3">
    <source>
        <dbReference type="Proteomes" id="UP000228484"/>
    </source>
</evidence>
<keyword evidence="1" id="KW-0812">Transmembrane</keyword>
<dbReference type="RefSeq" id="WP_099686726.1">
    <property type="nucleotide sequence ID" value="NZ_NWUW01000067.1"/>
</dbReference>
<name>A0A2G6Q508_9BACI</name>
<keyword evidence="3" id="KW-1185">Reference proteome</keyword>
<comment type="caution">
    <text evidence="2">The sequence shown here is derived from an EMBL/GenBank/DDBJ whole genome shotgun (WGS) entry which is preliminary data.</text>
</comment>
<keyword evidence="1" id="KW-1133">Transmembrane helix</keyword>
<keyword evidence="1" id="KW-0472">Membrane</keyword>
<reference evidence="2 3" key="1">
    <citation type="submission" date="2017-09" db="EMBL/GenBank/DDBJ databases">
        <title>Biocontrol bacteria screening and application from spent mushroom substrate.</title>
        <authorList>
            <person name="Sun X."/>
        </authorList>
    </citation>
    <scope>NUCLEOTIDE SEQUENCE [LARGE SCALE GENOMIC DNA]</scope>
    <source>
        <strain evidence="2 3">100374</strain>
    </source>
</reference>
<evidence type="ECO:0000256" key="1">
    <source>
        <dbReference type="SAM" id="Phobius"/>
    </source>
</evidence>
<dbReference type="EMBL" id="NWUW01000067">
    <property type="protein sequence ID" value="PIE91835.1"/>
    <property type="molecule type" value="Genomic_DNA"/>
</dbReference>
<dbReference type="Proteomes" id="UP000228484">
    <property type="component" value="Unassembled WGS sequence"/>
</dbReference>
<feature type="transmembrane region" description="Helical" evidence="1">
    <location>
        <begin position="21"/>
        <end position="44"/>
    </location>
</feature>
<proteinExistence type="predicted"/>
<evidence type="ECO:0000313" key="2">
    <source>
        <dbReference type="EMBL" id="PIE91835.1"/>
    </source>
</evidence>
<gene>
    <name evidence="2" type="ORF">CO726_29875</name>
</gene>
<dbReference type="AlphaFoldDB" id="A0A2G6Q508"/>
<accession>A0A2G6Q508</accession>